<feature type="non-terminal residue" evidence="2">
    <location>
        <position position="1"/>
    </location>
</feature>
<dbReference type="PANTHER" id="PTHR44757:SF2">
    <property type="entry name" value="BIOFILM ARCHITECTURE MAINTENANCE PROTEIN MBAA"/>
    <property type="match status" value="1"/>
</dbReference>
<dbReference type="InterPro" id="IPR052155">
    <property type="entry name" value="Biofilm_reg_signaling"/>
</dbReference>
<dbReference type="PANTHER" id="PTHR44757">
    <property type="entry name" value="DIGUANYLATE CYCLASE DGCP"/>
    <property type="match status" value="1"/>
</dbReference>
<dbReference type="SUPFAM" id="SSF55785">
    <property type="entry name" value="PYP-like sensor domain (PAS domain)"/>
    <property type="match status" value="2"/>
</dbReference>
<dbReference type="Gene3D" id="3.30.450.20">
    <property type="entry name" value="PAS domain"/>
    <property type="match status" value="2"/>
</dbReference>
<dbReference type="CDD" id="cd00130">
    <property type="entry name" value="PAS"/>
    <property type="match status" value="1"/>
</dbReference>
<feature type="non-terminal residue" evidence="2">
    <location>
        <position position="146"/>
    </location>
</feature>
<gene>
    <name evidence="2" type="ORF">S01H1_84035</name>
</gene>
<dbReference type="Pfam" id="PF13426">
    <property type="entry name" value="PAS_9"/>
    <property type="match status" value="1"/>
</dbReference>
<dbReference type="AlphaFoldDB" id="X0ZP93"/>
<comment type="caution">
    <text evidence="2">The sequence shown here is derived from an EMBL/GenBank/DDBJ whole genome shotgun (WGS) entry which is preliminary data.</text>
</comment>
<dbReference type="EMBL" id="BARS01057272">
    <property type="protein sequence ID" value="GAG49996.1"/>
    <property type="molecule type" value="Genomic_DNA"/>
</dbReference>
<organism evidence="2">
    <name type="scientific">marine sediment metagenome</name>
    <dbReference type="NCBI Taxonomy" id="412755"/>
    <lineage>
        <taxon>unclassified sequences</taxon>
        <taxon>metagenomes</taxon>
        <taxon>ecological metagenomes</taxon>
    </lineage>
</organism>
<proteinExistence type="predicted"/>
<protein>
    <recommendedName>
        <fullName evidence="1">PAS domain-containing protein</fullName>
    </recommendedName>
</protein>
<evidence type="ECO:0000313" key="2">
    <source>
        <dbReference type="EMBL" id="GAG49996.1"/>
    </source>
</evidence>
<dbReference type="NCBIfam" id="TIGR00229">
    <property type="entry name" value="sensory_box"/>
    <property type="match status" value="1"/>
</dbReference>
<dbReference type="InterPro" id="IPR035965">
    <property type="entry name" value="PAS-like_dom_sf"/>
</dbReference>
<accession>X0ZP93</accession>
<dbReference type="InterPro" id="IPR000014">
    <property type="entry name" value="PAS"/>
</dbReference>
<name>X0ZP93_9ZZZZ</name>
<sequence length="146" mass="16765">ISAGSDGRIRSWNPAAEELFGYTADEAVGLTLTKLIPPRLRRKHLAGFRRHAVSSGKERFARVLHAEGLRKDGTEVPVEISLAVGWQRNERIFTVVVRDVTEQREMVEKLNDALQRLQFQLDRMPLAYIVWDVDFRVVEWNPAAER</sequence>
<evidence type="ECO:0000259" key="1">
    <source>
        <dbReference type="PROSITE" id="PS50112"/>
    </source>
</evidence>
<reference evidence="2" key="1">
    <citation type="journal article" date="2014" name="Front. Microbiol.">
        <title>High frequency of phylogenetically diverse reductive dehalogenase-homologous genes in deep subseafloor sedimentary metagenomes.</title>
        <authorList>
            <person name="Kawai M."/>
            <person name="Futagami T."/>
            <person name="Toyoda A."/>
            <person name="Takaki Y."/>
            <person name="Nishi S."/>
            <person name="Hori S."/>
            <person name="Arai W."/>
            <person name="Tsubouchi T."/>
            <person name="Morono Y."/>
            <person name="Uchiyama I."/>
            <person name="Ito T."/>
            <person name="Fujiyama A."/>
            <person name="Inagaki F."/>
            <person name="Takami H."/>
        </authorList>
    </citation>
    <scope>NUCLEOTIDE SEQUENCE</scope>
    <source>
        <strain evidence="2">Expedition CK06-06</strain>
    </source>
</reference>
<feature type="domain" description="PAS" evidence="1">
    <location>
        <begin position="1"/>
        <end position="38"/>
    </location>
</feature>
<dbReference type="PROSITE" id="PS50112">
    <property type="entry name" value="PAS"/>
    <property type="match status" value="1"/>
</dbReference>